<name>G8UI61_TANFA</name>
<evidence type="ECO:0000313" key="2">
    <source>
        <dbReference type="Proteomes" id="UP000005436"/>
    </source>
</evidence>
<proteinExistence type="predicted"/>
<dbReference type="AlphaFoldDB" id="G8UI61"/>
<accession>G8UI61</accession>
<reference evidence="2" key="1">
    <citation type="submission" date="2011-12" db="EMBL/GenBank/DDBJ databases">
        <title>Complete sequence of Tannerella forsythia ATCC 43037.</title>
        <authorList>
            <person name="Dewhirst F."/>
            <person name="Tanner A."/>
            <person name="Izard J."/>
            <person name="Brinkac L."/>
            <person name="Durkin A.S."/>
            <person name="Hostetler J."/>
            <person name="Shetty J."/>
            <person name="Torralba M."/>
            <person name="Gill S."/>
            <person name="Nelson K."/>
        </authorList>
    </citation>
    <scope>NUCLEOTIDE SEQUENCE [LARGE SCALE GENOMIC DNA]</scope>
    <source>
        <strain evidence="2">ATCC 43037 / JCM 10827 / CCUG 33226 / KCTC 5666 / FDC 338</strain>
    </source>
</reference>
<gene>
    <name evidence="1" type="ordered locus">BFO_3226</name>
</gene>
<evidence type="ECO:0000313" key="1">
    <source>
        <dbReference type="EMBL" id="AEW22710.1"/>
    </source>
</evidence>
<dbReference type="KEGG" id="tfo:BFO_3226"/>
<dbReference type="Proteomes" id="UP000005436">
    <property type="component" value="Chromosome"/>
</dbReference>
<protein>
    <submittedName>
        <fullName evidence="1">Uncharacterized protein</fullName>
    </submittedName>
</protein>
<dbReference type="HOGENOM" id="CLU_3158749_0_0_10"/>
<organism evidence="1 2">
    <name type="scientific">Tannerella forsythia (strain ATCC 43037 / JCM 10827 / CCUG 21028 A / KCTC 5666 / FDC 338)</name>
    <name type="common">Bacteroides forsythus</name>
    <dbReference type="NCBI Taxonomy" id="203275"/>
    <lineage>
        <taxon>Bacteria</taxon>
        <taxon>Pseudomonadati</taxon>
        <taxon>Bacteroidota</taxon>
        <taxon>Bacteroidia</taxon>
        <taxon>Bacteroidales</taxon>
        <taxon>Tannerellaceae</taxon>
        <taxon>Tannerella</taxon>
    </lineage>
</organism>
<keyword evidence="2" id="KW-1185">Reference proteome</keyword>
<dbReference type="EMBL" id="CP003191">
    <property type="protein sequence ID" value="AEW22710.1"/>
    <property type="molecule type" value="Genomic_DNA"/>
</dbReference>
<sequence>MRGLAGSTRCKDNGFPGKWNNIPCLFRATASKYKCLIINYSFECILYL</sequence>